<dbReference type="SMART" id="SM00530">
    <property type="entry name" value="HTH_XRE"/>
    <property type="match status" value="1"/>
</dbReference>
<feature type="domain" description="HTH cro/C1-type" evidence="4">
    <location>
        <begin position="14"/>
        <end position="68"/>
    </location>
</feature>
<dbReference type="PANTHER" id="PTHR46797">
    <property type="entry name" value="HTH-TYPE TRANSCRIPTIONAL REGULATOR"/>
    <property type="match status" value="1"/>
</dbReference>
<keyword evidence="2 5" id="KW-0238">DNA-binding</keyword>
<dbReference type="InterPro" id="IPR001387">
    <property type="entry name" value="Cro/C1-type_HTH"/>
</dbReference>
<name>A0A1G9CZR3_9PROT</name>
<dbReference type="GO" id="GO:0003677">
    <property type="term" value="F:DNA binding"/>
    <property type="evidence" value="ECO:0007669"/>
    <property type="project" value="UniProtKB-KW"/>
</dbReference>
<dbReference type="Gene3D" id="1.10.260.40">
    <property type="entry name" value="lambda repressor-like DNA-binding domains"/>
    <property type="match status" value="1"/>
</dbReference>
<evidence type="ECO:0000259" key="4">
    <source>
        <dbReference type="PROSITE" id="PS50943"/>
    </source>
</evidence>
<protein>
    <submittedName>
        <fullName evidence="5">DNA-binding transcriptional regulator, XRE-family HTH domain</fullName>
    </submittedName>
</protein>
<organism evidence="5 6">
    <name type="scientific">Methylophilus rhizosphaerae</name>
    <dbReference type="NCBI Taxonomy" id="492660"/>
    <lineage>
        <taxon>Bacteria</taxon>
        <taxon>Pseudomonadati</taxon>
        <taxon>Pseudomonadota</taxon>
        <taxon>Betaproteobacteria</taxon>
        <taxon>Nitrosomonadales</taxon>
        <taxon>Methylophilaceae</taxon>
        <taxon>Methylophilus</taxon>
    </lineage>
</organism>
<evidence type="ECO:0000256" key="1">
    <source>
        <dbReference type="ARBA" id="ARBA00023015"/>
    </source>
</evidence>
<keyword evidence="6" id="KW-1185">Reference proteome</keyword>
<dbReference type="Pfam" id="PF01381">
    <property type="entry name" value="HTH_3"/>
    <property type="match status" value="1"/>
</dbReference>
<accession>A0A1G9CZR3</accession>
<dbReference type="InterPro" id="IPR010982">
    <property type="entry name" value="Lambda_DNA-bd_dom_sf"/>
</dbReference>
<dbReference type="CDD" id="cd00093">
    <property type="entry name" value="HTH_XRE"/>
    <property type="match status" value="1"/>
</dbReference>
<sequence>MNKTDLTIKFGNRMRELRKAKGLSQEDFADSCEFDRTYISGIERGTRNPTLKALEILANALDVSIESLFKGL</sequence>
<gene>
    <name evidence="5" type="ORF">SAMN05192566_1694</name>
</gene>
<dbReference type="Proteomes" id="UP000198629">
    <property type="component" value="Unassembled WGS sequence"/>
</dbReference>
<reference evidence="6" key="1">
    <citation type="submission" date="2016-10" db="EMBL/GenBank/DDBJ databases">
        <authorList>
            <person name="Varghese N."/>
            <person name="Submissions S."/>
        </authorList>
    </citation>
    <scope>NUCLEOTIDE SEQUENCE [LARGE SCALE GENOMIC DNA]</scope>
    <source>
        <strain evidence="6">CBMB127</strain>
    </source>
</reference>
<evidence type="ECO:0000256" key="2">
    <source>
        <dbReference type="ARBA" id="ARBA00023125"/>
    </source>
</evidence>
<evidence type="ECO:0000313" key="6">
    <source>
        <dbReference type="Proteomes" id="UP000198629"/>
    </source>
</evidence>
<dbReference type="EMBL" id="FNFX01000003">
    <property type="protein sequence ID" value="SDK56875.1"/>
    <property type="molecule type" value="Genomic_DNA"/>
</dbReference>
<dbReference type="GO" id="GO:0005829">
    <property type="term" value="C:cytosol"/>
    <property type="evidence" value="ECO:0007669"/>
    <property type="project" value="TreeGrafter"/>
</dbReference>
<dbReference type="GO" id="GO:0003700">
    <property type="term" value="F:DNA-binding transcription factor activity"/>
    <property type="evidence" value="ECO:0007669"/>
    <property type="project" value="TreeGrafter"/>
</dbReference>
<dbReference type="SUPFAM" id="SSF47413">
    <property type="entry name" value="lambda repressor-like DNA-binding domains"/>
    <property type="match status" value="1"/>
</dbReference>
<evidence type="ECO:0000256" key="3">
    <source>
        <dbReference type="ARBA" id="ARBA00023163"/>
    </source>
</evidence>
<dbReference type="PANTHER" id="PTHR46797:SF23">
    <property type="entry name" value="HTH-TYPE TRANSCRIPTIONAL REGULATOR SUTR"/>
    <property type="match status" value="1"/>
</dbReference>
<proteinExistence type="predicted"/>
<dbReference type="PROSITE" id="PS50943">
    <property type="entry name" value="HTH_CROC1"/>
    <property type="match status" value="1"/>
</dbReference>
<dbReference type="InterPro" id="IPR050807">
    <property type="entry name" value="TransReg_Diox_bact_type"/>
</dbReference>
<dbReference type="STRING" id="492660.SAMN05192566_1694"/>
<keyword evidence="3" id="KW-0804">Transcription</keyword>
<dbReference type="AlphaFoldDB" id="A0A1G9CZR3"/>
<keyword evidence="1" id="KW-0805">Transcription regulation</keyword>
<evidence type="ECO:0000313" key="5">
    <source>
        <dbReference type="EMBL" id="SDK56875.1"/>
    </source>
</evidence>